<keyword evidence="3" id="KW-1185">Reference proteome</keyword>
<accession>A0AAX6I3L8</accession>
<reference evidence="2" key="1">
    <citation type="journal article" date="2023" name="GigaByte">
        <title>Genome assembly of the bearded iris, Iris pallida Lam.</title>
        <authorList>
            <person name="Bruccoleri R.E."/>
            <person name="Oakeley E.J."/>
            <person name="Faust A.M.E."/>
            <person name="Altorfer M."/>
            <person name="Dessus-Babus S."/>
            <person name="Burckhardt D."/>
            <person name="Oertli M."/>
            <person name="Naumann U."/>
            <person name="Petersen F."/>
            <person name="Wong J."/>
        </authorList>
    </citation>
    <scope>NUCLEOTIDE SEQUENCE</scope>
    <source>
        <strain evidence="2">GSM-AAB239-AS_SAM_17_03QT</strain>
    </source>
</reference>
<protein>
    <submittedName>
        <fullName evidence="2">Spidroin-1-like</fullName>
    </submittedName>
</protein>
<comment type="caution">
    <text evidence="2">The sequence shown here is derived from an EMBL/GenBank/DDBJ whole genome shotgun (WGS) entry which is preliminary data.</text>
</comment>
<organism evidence="2 3">
    <name type="scientific">Iris pallida</name>
    <name type="common">Sweet iris</name>
    <dbReference type="NCBI Taxonomy" id="29817"/>
    <lineage>
        <taxon>Eukaryota</taxon>
        <taxon>Viridiplantae</taxon>
        <taxon>Streptophyta</taxon>
        <taxon>Embryophyta</taxon>
        <taxon>Tracheophyta</taxon>
        <taxon>Spermatophyta</taxon>
        <taxon>Magnoliopsida</taxon>
        <taxon>Liliopsida</taxon>
        <taxon>Asparagales</taxon>
        <taxon>Iridaceae</taxon>
        <taxon>Iridoideae</taxon>
        <taxon>Irideae</taxon>
        <taxon>Iris</taxon>
    </lineage>
</organism>
<reference evidence="2" key="2">
    <citation type="submission" date="2023-04" db="EMBL/GenBank/DDBJ databases">
        <authorList>
            <person name="Bruccoleri R.E."/>
            <person name="Oakeley E.J."/>
            <person name="Faust A.-M."/>
            <person name="Dessus-Babus S."/>
            <person name="Altorfer M."/>
            <person name="Burckhardt D."/>
            <person name="Oertli M."/>
            <person name="Naumann U."/>
            <person name="Petersen F."/>
            <person name="Wong J."/>
        </authorList>
    </citation>
    <scope>NUCLEOTIDE SEQUENCE</scope>
    <source>
        <strain evidence="2">GSM-AAB239-AS_SAM_17_03QT</strain>
        <tissue evidence="2">Leaf</tissue>
    </source>
</reference>
<feature type="region of interest" description="Disordered" evidence="1">
    <location>
        <begin position="1"/>
        <end position="20"/>
    </location>
</feature>
<evidence type="ECO:0000313" key="2">
    <source>
        <dbReference type="EMBL" id="KAJ6847752.1"/>
    </source>
</evidence>
<sequence length="72" mass="7977">MSQHPSSASPLSRRPDVPRSTVLGKRCCCPLLSSAPIRVLGLSVPDQELDSSWTLFQDFIVVWISISFSNFI</sequence>
<feature type="compositionally biased region" description="Polar residues" evidence="1">
    <location>
        <begin position="1"/>
        <end position="10"/>
    </location>
</feature>
<evidence type="ECO:0000313" key="3">
    <source>
        <dbReference type="Proteomes" id="UP001140949"/>
    </source>
</evidence>
<dbReference type="Proteomes" id="UP001140949">
    <property type="component" value="Unassembled WGS sequence"/>
</dbReference>
<evidence type="ECO:0000256" key="1">
    <source>
        <dbReference type="SAM" id="MobiDB-lite"/>
    </source>
</evidence>
<gene>
    <name evidence="2" type="ORF">M6B38_276255</name>
</gene>
<proteinExistence type="predicted"/>
<name>A0AAX6I3L8_IRIPA</name>
<dbReference type="EMBL" id="JANAVB010004954">
    <property type="protein sequence ID" value="KAJ6847752.1"/>
    <property type="molecule type" value="Genomic_DNA"/>
</dbReference>
<dbReference type="AlphaFoldDB" id="A0AAX6I3L8"/>